<dbReference type="InterPro" id="IPR055459">
    <property type="entry name" value="OST48_MD"/>
</dbReference>
<dbReference type="Proteomes" id="UP000750522">
    <property type="component" value="Unassembled WGS sequence"/>
</dbReference>
<dbReference type="Pfam" id="PF03345">
    <property type="entry name" value="OST48_N"/>
    <property type="match status" value="1"/>
</dbReference>
<gene>
    <name evidence="11" type="ORF">DV451_004575</name>
</gene>
<dbReference type="GO" id="GO:0018279">
    <property type="term" value="P:protein N-linked glycosylation via asparagine"/>
    <property type="evidence" value="ECO:0007669"/>
    <property type="project" value="UniProtKB-UniRule"/>
</dbReference>
<dbReference type="Pfam" id="PF23358">
    <property type="entry name" value="OST48_MD"/>
    <property type="match status" value="1"/>
</dbReference>
<evidence type="ECO:0000256" key="5">
    <source>
        <dbReference type="ARBA" id="ARBA00022824"/>
    </source>
</evidence>
<evidence type="ECO:0000256" key="8">
    <source>
        <dbReference type="RuleBase" id="RU361142"/>
    </source>
</evidence>
<dbReference type="InterPro" id="IPR005013">
    <property type="entry name" value="DDOST_48_kDa_subunit"/>
</dbReference>
<evidence type="ECO:0000313" key="11">
    <source>
        <dbReference type="EMBL" id="KAF5095680.1"/>
    </source>
</evidence>
<evidence type="ECO:0000256" key="3">
    <source>
        <dbReference type="ARBA" id="ARBA00008743"/>
    </source>
</evidence>
<comment type="function">
    <text evidence="8">Subunit of the oligosaccharyl transferase (OST) complex that catalyzes the initial transfer of a defined glycan (Glc(3)Man(9)GlcNAc(2) in eukaryotes) from the lipid carrier dolichol-pyrophosphate to an asparagine residue within an Asn-X-Ser/Thr consensus motif in nascent polypeptide chains, the first step in protein N-glycosylation. N-glycosylation occurs cotranslationally and the complex associates with the Sec61 complex at the channel-forming translocon complex that mediates protein translocation across the endoplasmic reticulum (ER).</text>
</comment>
<dbReference type="AlphaFoldDB" id="A0A9P5KSG3"/>
<dbReference type="EMBL" id="QQZK01000138">
    <property type="protein sequence ID" value="KAF5095680.1"/>
    <property type="molecule type" value="Genomic_DNA"/>
</dbReference>
<keyword evidence="4 8" id="KW-0812">Transmembrane</keyword>
<dbReference type="GO" id="GO:0008250">
    <property type="term" value="C:oligosaccharyltransferase complex"/>
    <property type="evidence" value="ECO:0007669"/>
    <property type="project" value="TreeGrafter"/>
</dbReference>
<evidence type="ECO:0000256" key="1">
    <source>
        <dbReference type="ARBA" id="ARBA00004479"/>
    </source>
</evidence>
<sequence>MVAAAAAFSMAPSLVQARSAYGLDKTLVLFDEGTHQELYSTFFADLKERGLELDFLNVKDTADFDLIVDGENEYDNLLVLPTKVKSLGPKLKADTLLEFFNKGGNILAITNAVSSPESLREFLNELEISVAPRGYRAIDHFNYDTTDEIKHDVIRVSERADSNILSTGEVLYRGSAAYLGNSNPHVVPIAHGSKTSYAYDAADDGLALQTPWASGTQLYYVAGFQGNNNARVAWAGSSDLFSDEFFGLNPENRKAAAELSKWTFQEKNVLKLEYSQHEAVNETAEWSTTSGHALYHVKENVKYTAALSEWDGERWTPYVADDIQLEFVMLDPYYRLTFGAPVEQTATAAIYVTEFKVPDQHGIFTFKLDYERPGLTFLRDHKTVTVRHTANDEWPRSWEITNSWVYMSSFLAVVGAWIAFVVFYLFIGKGGETSTSKAKKNN</sequence>
<dbReference type="PANTHER" id="PTHR10830:SF0">
    <property type="entry name" value="DOLICHYL-DIPHOSPHOOLIGOSACCHARIDE--PROTEIN GLYCOSYLTRANSFERASE 48 KDA SUBUNIT"/>
    <property type="match status" value="1"/>
</dbReference>
<reference evidence="11" key="1">
    <citation type="journal article" date="2020" name="Front. Microbiol.">
        <title>Phenotypic and Genetic Characterization of the Cheese Ripening Yeast Geotrichum candidum.</title>
        <authorList>
            <person name="Perkins V."/>
            <person name="Vignola S."/>
            <person name="Lessard M.H."/>
            <person name="Plante P.L."/>
            <person name="Corbeil J."/>
            <person name="Dugat-Bony E."/>
            <person name="Frenette M."/>
            <person name="Labrie S."/>
        </authorList>
    </citation>
    <scope>NUCLEOTIDE SEQUENCE</scope>
    <source>
        <strain evidence="11">LMA-70</strain>
    </source>
</reference>
<keyword evidence="5 8" id="KW-0256">Endoplasmic reticulum</keyword>
<proteinExistence type="inferred from homology"/>
<evidence type="ECO:0000256" key="2">
    <source>
        <dbReference type="ARBA" id="ARBA00004922"/>
    </source>
</evidence>
<evidence type="ECO:0000256" key="4">
    <source>
        <dbReference type="ARBA" id="ARBA00022692"/>
    </source>
</evidence>
<evidence type="ECO:0000256" key="6">
    <source>
        <dbReference type="ARBA" id="ARBA00022989"/>
    </source>
</evidence>
<comment type="subunit">
    <text evidence="8">Component of the oligosaccharyltransferase (OST) complex.</text>
</comment>
<dbReference type="PANTHER" id="PTHR10830">
    <property type="entry name" value="DOLICHYL-DIPHOSPHOOLIGOSACCHARIDE--PROTEIN GLYCOSYLTRANSFERASE 48 KDA SUBUNIT"/>
    <property type="match status" value="1"/>
</dbReference>
<dbReference type="InterPro" id="IPR055457">
    <property type="entry name" value="OST48_N"/>
</dbReference>
<keyword evidence="6 8" id="KW-1133">Transmembrane helix</keyword>
<evidence type="ECO:0000256" key="7">
    <source>
        <dbReference type="ARBA" id="ARBA00023136"/>
    </source>
</evidence>
<accession>A0A9P5KSG3</accession>
<keyword evidence="7 8" id="KW-0472">Membrane</keyword>
<reference evidence="11" key="2">
    <citation type="submission" date="2020-01" db="EMBL/GenBank/DDBJ databases">
        <authorList>
            <person name="Perkins V."/>
            <person name="Lessard M.-H."/>
            <person name="Dugat-Bony E."/>
            <person name="Frenette M."/>
            <person name="Labrie S."/>
        </authorList>
    </citation>
    <scope>NUCLEOTIDE SEQUENCE</scope>
    <source>
        <strain evidence="11">LMA-70</strain>
    </source>
</reference>
<feature type="transmembrane region" description="Helical" evidence="8">
    <location>
        <begin position="404"/>
        <end position="427"/>
    </location>
</feature>
<feature type="domain" description="OST48 middle" evidence="10">
    <location>
        <begin position="288"/>
        <end position="426"/>
    </location>
</feature>
<comment type="pathway">
    <text evidence="2 8">Protein modification; protein glycosylation.</text>
</comment>
<comment type="subcellular location">
    <subcellularLocation>
        <location evidence="8">Endoplasmic reticulum membrane</location>
        <topology evidence="8">Single-pass type I membrane protein</topology>
    </subcellularLocation>
    <subcellularLocation>
        <location evidence="1">Membrane</location>
        <topology evidence="1">Single-pass type I membrane protein</topology>
    </subcellularLocation>
</comment>
<name>A0A9P5KSG3_GEOCN</name>
<organism evidence="11 12">
    <name type="scientific">Geotrichum candidum</name>
    <name type="common">Oospora lactis</name>
    <name type="synonym">Dipodascus geotrichum</name>
    <dbReference type="NCBI Taxonomy" id="1173061"/>
    <lineage>
        <taxon>Eukaryota</taxon>
        <taxon>Fungi</taxon>
        <taxon>Dikarya</taxon>
        <taxon>Ascomycota</taxon>
        <taxon>Saccharomycotina</taxon>
        <taxon>Dipodascomycetes</taxon>
        <taxon>Dipodascales</taxon>
        <taxon>Dipodascaceae</taxon>
        <taxon>Geotrichum</taxon>
    </lineage>
</organism>
<comment type="caution">
    <text evidence="11">The sequence shown here is derived from an EMBL/GenBank/DDBJ whole genome shotgun (WGS) entry which is preliminary data.</text>
</comment>
<protein>
    <recommendedName>
        <fullName evidence="8">Dolichyl-diphosphooligosaccharide--protein glycosyltransferase subunit WBP1</fullName>
        <shortName evidence="8">Oligosaccharyl transferase subunit WBP1</shortName>
    </recommendedName>
</protein>
<evidence type="ECO:0000313" key="12">
    <source>
        <dbReference type="Proteomes" id="UP000750522"/>
    </source>
</evidence>
<evidence type="ECO:0000259" key="9">
    <source>
        <dbReference type="Pfam" id="PF03345"/>
    </source>
</evidence>
<feature type="domain" description="OST48 N-terminal" evidence="9">
    <location>
        <begin position="25"/>
        <end position="263"/>
    </location>
</feature>
<evidence type="ECO:0000259" key="10">
    <source>
        <dbReference type="Pfam" id="PF23358"/>
    </source>
</evidence>
<comment type="similarity">
    <text evidence="3 8">Belongs to the DDOST 48 kDa subunit family.</text>
</comment>